<evidence type="ECO:0000313" key="2">
    <source>
        <dbReference type="EMBL" id="CAH3178880.1"/>
    </source>
</evidence>
<dbReference type="Proteomes" id="UP001159427">
    <property type="component" value="Unassembled WGS sequence"/>
</dbReference>
<comment type="caution">
    <text evidence="2">The sequence shown here is derived from an EMBL/GenBank/DDBJ whole genome shotgun (WGS) entry which is preliminary data.</text>
</comment>
<evidence type="ECO:0000256" key="1">
    <source>
        <dbReference type="SAM" id="MobiDB-lite"/>
    </source>
</evidence>
<feature type="non-terminal residue" evidence="2">
    <location>
        <position position="229"/>
    </location>
</feature>
<protein>
    <submittedName>
        <fullName evidence="2">Uncharacterized protein</fullName>
    </submittedName>
</protein>
<dbReference type="EMBL" id="CALNXI010001879">
    <property type="protein sequence ID" value="CAH3178880.1"/>
    <property type="molecule type" value="Genomic_DNA"/>
</dbReference>
<sequence length="229" mass="25464">MAAHQATVPSTVTPTPSPSAAVEQVVQNEVLSYTTGTTEQAPLPALLGLAVNLGSRVTAKIKAKIWANEYIDFGALLSVAPPREKFALSMVFSGGAVNQPQLTLEPYQTPKKVTNISQWLTAFNTFVSIYSVKCSQDAPKLMKYCEVVRDLANKSGDWIFYDEQFRYLRQSSPELYPWDQIHWELWLRAMTNFGAKSQSFTGSDGTTPLGRFRTSTPPFPRGTCWSFHS</sequence>
<organism evidence="2 3">
    <name type="scientific">Porites evermanni</name>
    <dbReference type="NCBI Taxonomy" id="104178"/>
    <lineage>
        <taxon>Eukaryota</taxon>
        <taxon>Metazoa</taxon>
        <taxon>Cnidaria</taxon>
        <taxon>Anthozoa</taxon>
        <taxon>Hexacorallia</taxon>
        <taxon>Scleractinia</taxon>
        <taxon>Fungiina</taxon>
        <taxon>Poritidae</taxon>
        <taxon>Porites</taxon>
    </lineage>
</organism>
<accession>A0ABN8RHI9</accession>
<gene>
    <name evidence="2" type="ORF">PEVE_00012002</name>
</gene>
<dbReference type="PANTHER" id="PTHR35558:SF1">
    <property type="entry name" value="ENDONUCLEASE_EXONUCLEASE_PHOSPHATASE DOMAIN-CONTAINING PROTEIN"/>
    <property type="match status" value="1"/>
</dbReference>
<dbReference type="PANTHER" id="PTHR35558">
    <property type="entry name" value="SGNH_HYDRO DOMAIN-CONTAINING PROTEIN"/>
    <property type="match status" value="1"/>
</dbReference>
<evidence type="ECO:0000313" key="3">
    <source>
        <dbReference type="Proteomes" id="UP001159427"/>
    </source>
</evidence>
<keyword evidence="3" id="KW-1185">Reference proteome</keyword>
<name>A0ABN8RHI9_9CNID</name>
<proteinExistence type="predicted"/>
<feature type="region of interest" description="Disordered" evidence="1">
    <location>
        <begin position="1"/>
        <end position="20"/>
    </location>
</feature>
<reference evidence="2 3" key="1">
    <citation type="submission" date="2022-05" db="EMBL/GenBank/DDBJ databases">
        <authorList>
            <consortium name="Genoscope - CEA"/>
            <person name="William W."/>
        </authorList>
    </citation>
    <scope>NUCLEOTIDE SEQUENCE [LARGE SCALE GENOMIC DNA]</scope>
</reference>